<evidence type="ECO:0000313" key="2">
    <source>
        <dbReference type="Proteomes" id="UP001189429"/>
    </source>
</evidence>
<dbReference type="EMBL" id="CAUYUJ010015913">
    <property type="protein sequence ID" value="CAK0859550.1"/>
    <property type="molecule type" value="Genomic_DNA"/>
</dbReference>
<sequence>MSADALAGLSMLGRLMGNNSQQPARLGGPPKCWEEQRFGVCQKPGCRFIHKNSVSSSGQAGQAVLTGPSQAEPDTTGERVHDFLGLSSRTDPATKQNMAELKIVEQREVIEKLCSTENGSLQYRCLPVAGGVHESVESLLKLLDPQSLRGGTPVGPEVVKNKVADIVRHLQSEGWTPPQQAVDPQSAYMSSLQSTMQELTMAVKSLKNESPLAMPVLPSPARAASGLGAGSKRSAGTRAGGDMGVVFRQASLAALGEDTEALNVFSDSPARKQMCAGLAAQEGAGGVVAIDDSEDADLLPLSPARALVEKYREAAVAHPPAKTKNIPYADNTPLPEMLRQMAGPMPAGAAGVDPGDVVVFLDTQSQPVTEKALEVLPYVVRTLSGAQRPCTRLSQLLQTYGVTYASERKQHLAVSLLAPVREAPVVPAMHSMMAVKECCRQAAGHAYVKGHQAIIIVQS</sequence>
<protein>
    <recommendedName>
        <fullName evidence="3">C3H1-type domain-containing protein</fullName>
    </recommendedName>
</protein>
<name>A0ABN9UIQ7_9DINO</name>
<evidence type="ECO:0008006" key="3">
    <source>
        <dbReference type="Google" id="ProtNLM"/>
    </source>
</evidence>
<proteinExistence type="predicted"/>
<reference evidence="1" key="1">
    <citation type="submission" date="2023-10" db="EMBL/GenBank/DDBJ databases">
        <authorList>
            <person name="Chen Y."/>
            <person name="Shah S."/>
            <person name="Dougan E. K."/>
            <person name="Thang M."/>
            <person name="Chan C."/>
        </authorList>
    </citation>
    <scope>NUCLEOTIDE SEQUENCE [LARGE SCALE GENOMIC DNA]</scope>
</reference>
<keyword evidence="2" id="KW-1185">Reference proteome</keyword>
<organism evidence="1 2">
    <name type="scientific">Prorocentrum cordatum</name>
    <dbReference type="NCBI Taxonomy" id="2364126"/>
    <lineage>
        <taxon>Eukaryota</taxon>
        <taxon>Sar</taxon>
        <taxon>Alveolata</taxon>
        <taxon>Dinophyceae</taxon>
        <taxon>Prorocentrales</taxon>
        <taxon>Prorocentraceae</taxon>
        <taxon>Prorocentrum</taxon>
    </lineage>
</organism>
<comment type="caution">
    <text evidence="1">The sequence shown here is derived from an EMBL/GenBank/DDBJ whole genome shotgun (WGS) entry which is preliminary data.</text>
</comment>
<accession>A0ABN9UIQ7</accession>
<gene>
    <name evidence="1" type="ORF">PCOR1329_LOCUS48883</name>
</gene>
<dbReference type="Proteomes" id="UP001189429">
    <property type="component" value="Unassembled WGS sequence"/>
</dbReference>
<evidence type="ECO:0000313" key="1">
    <source>
        <dbReference type="EMBL" id="CAK0859550.1"/>
    </source>
</evidence>